<evidence type="ECO:0000313" key="2">
    <source>
        <dbReference type="EnsemblMetazoa" id="MESCA003576-PA"/>
    </source>
</evidence>
<accession>T1GJD0</accession>
<evidence type="ECO:0000256" key="1">
    <source>
        <dbReference type="SAM" id="Phobius"/>
    </source>
</evidence>
<evidence type="ECO:0000313" key="3">
    <source>
        <dbReference type="Proteomes" id="UP000015102"/>
    </source>
</evidence>
<proteinExistence type="predicted"/>
<sequence>MWQQTSPLFKPPYLLYYSMCCIVEFGLFFIGGMGLWYPEISNRLGSSDNSSSYVCEIIGES</sequence>
<dbReference type="EMBL" id="CAQQ02135642">
    <property type="status" value="NOT_ANNOTATED_CDS"/>
    <property type="molecule type" value="Genomic_DNA"/>
</dbReference>
<keyword evidence="1" id="KW-0812">Transmembrane</keyword>
<reference evidence="2" key="2">
    <citation type="submission" date="2015-06" db="UniProtKB">
        <authorList>
            <consortium name="EnsemblMetazoa"/>
        </authorList>
    </citation>
    <scope>IDENTIFICATION</scope>
</reference>
<dbReference type="EnsemblMetazoa" id="MESCA003576-RA">
    <property type="protein sequence ID" value="MESCA003576-PA"/>
    <property type="gene ID" value="MESCA003576"/>
</dbReference>
<organism evidence="2 3">
    <name type="scientific">Megaselia scalaris</name>
    <name type="common">Humpbacked fly</name>
    <name type="synonym">Phora scalaris</name>
    <dbReference type="NCBI Taxonomy" id="36166"/>
    <lineage>
        <taxon>Eukaryota</taxon>
        <taxon>Metazoa</taxon>
        <taxon>Ecdysozoa</taxon>
        <taxon>Arthropoda</taxon>
        <taxon>Hexapoda</taxon>
        <taxon>Insecta</taxon>
        <taxon>Pterygota</taxon>
        <taxon>Neoptera</taxon>
        <taxon>Endopterygota</taxon>
        <taxon>Diptera</taxon>
        <taxon>Brachycera</taxon>
        <taxon>Muscomorpha</taxon>
        <taxon>Platypezoidea</taxon>
        <taxon>Phoridae</taxon>
        <taxon>Megaseliini</taxon>
        <taxon>Megaselia</taxon>
    </lineage>
</organism>
<keyword evidence="1" id="KW-1133">Transmembrane helix</keyword>
<dbReference type="HOGENOM" id="CLU_2929418_0_0_1"/>
<feature type="transmembrane region" description="Helical" evidence="1">
    <location>
        <begin position="15"/>
        <end position="37"/>
    </location>
</feature>
<dbReference type="AlphaFoldDB" id="T1GJD0"/>
<name>T1GJD0_MEGSC</name>
<dbReference type="STRING" id="36166.T1GJD0"/>
<dbReference type="Proteomes" id="UP000015102">
    <property type="component" value="Unassembled WGS sequence"/>
</dbReference>
<reference evidence="3" key="1">
    <citation type="submission" date="2013-02" db="EMBL/GenBank/DDBJ databases">
        <authorList>
            <person name="Hughes D."/>
        </authorList>
    </citation>
    <scope>NUCLEOTIDE SEQUENCE</scope>
    <source>
        <strain>Durham</strain>
        <strain evidence="3">NC isolate 2 -- Noor lab</strain>
    </source>
</reference>
<keyword evidence="1" id="KW-0472">Membrane</keyword>
<protein>
    <submittedName>
        <fullName evidence="2">Uncharacterized protein</fullName>
    </submittedName>
</protein>
<keyword evidence="3" id="KW-1185">Reference proteome</keyword>